<sequence length="25" mass="2869">MHGIYNQVSPMITQVGPMVSKFFTR</sequence>
<name>A0ABS4IC42_9BACI</name>
<dbReference type="Proteomes" id="UP001519345">
    <property type="component" value="Unassembled WGS sequence"/>
</dbReference>
<protein>
    <submittedName>
        <fullName evidence="1">Uncharacterized protein</fullName>
    </submittedName>
</protein>
<comment type="caution">
    <text evidence="1">The sequence shown here is derived from an EMBL/GenBank/DDBJ whole genome shotgun (WGS) entry which is preliminary data.</text>
</comment>
<reference evidence="1 2" key="1">
    <citation type="submission" date="2021-03" db="EMBL/GenBank/DDBJ databases">
        <title>Genomic Encyclopedia of Type Strains, Phase IV (KMG-IV): sequencing the most valuable type-strain genomes for metagenomic binning, comparative biology and taxonomic classification.</title>
        <authorList>
            <person name="Goeker M."/>
        </authorList>
    </citation>
    <scope>NUCLEOTIDE SEQUENCE [LARGE SCALE GENOMIC DNA]</scope>
    <source>
        <strain evidence="1 2">DSM 25609</strain>
    </source>
</reference>
<evidence type="ECO:0000313" key="2">
    <source>
        <dbReference type="Proteomes" id="UP001519345"/>
    </source>
</evidence>
<gene>
    <name evidence="1" type="ORF">J2Z83_000565</name>
</gene>
<organism evidence="1 2">
    <name type="scientific">Virgibacillus natechei</name>
    <dbReference type="NCBI Taxonomy" id="1216297"/>
    <lineage>
        <taxon>Bacteria</taxon>
        <taxon>Bacillati</taxon>
        <taxon>Bacillota</taxon>
        <taxon>Bacilli</taxon>
        <taxon>Bacillales</taxon>
        <taxon>Bacillaceae</taxon>
        <taxon>Virgibacillus</taxon>
    </lineage>
</organism>
<evidence type="ECO:0000313" key="1">
    <source>
        <dbReference type="EMBL" id="MBP1968473.1"/>
    </source>
</evidence>
<dbReference type="EMBL" id="JAGGKX010000002">
    <property type="protein sequence ID" value="MBP1968473.1"/>
    <property type="molecule type" value="Genomic_DNA"/>
</dbReference>
<accession>A0ABS4IC42</accession>
<keyword evidence="2" id="KW-1185">Reference proteome</keyword>
<proteinExistence type="predicted"/>